<dbReference type="InterPro" id="IPR036271">
    <property type="entry name" value="Tet_transcr_reg_TetR-rel_C_sf"/>
</dbReference>
<dbReference type="SUPFAM" id="SSF48498">
    <property type="entry name" value="Tetracyclin repressor-like, C-terminal domain"/>
    <property type="match status" value="1"/>
</dbReference>
<dbReference type="InterPro" id="IPR050624">
    <property type="entry name" value="HTH-type_Tx_Regulator"/>
</dbReference>
<dbReference type="Gene3D" id="1.10.357.10">
    <property type="entry name" value="Tetracycline Repressor, domain 2"/>
    <property type="match status" value="1"/>
</dbReference>
<organism evidence="4 5">
    <name type="scientific">Candidatus Kurthia intestinigallinarum</name>
    <dbReference type="NCBI Taxonomy" id="1562256"/>
    <lineage>
        <taxon>Bacteria</taxon>
        <taxon>Bacillati</taxon>
        <taxon>Bacillota</taxon>
        <taxon>Bacilli</taxon>
        <taxon>Bacillales</taxon>
        <taxon>Caryophanaceae</taxon>
        <taxon>Kurthia</taxon>
    </lineage>
</organism>
<dbReference type="InterPro" id="IPR001647">
    <property type="entry name" value="HTH_TetR"/>
</dbReference>
<dbReference type="PROSITE" id="PS50977">
    <property type="entry name" value="HTH_TETR_2"/>
    <property type="match status" value="1"/>
</dbReference>
<dbReference type="AlphaFoldDB" id="A0A433RYD5"/>
<evidence type="ECO:0000256" key="1">
    <source>
        <dbReference type="ARBA" id="ARBA00023125"/>
    </source>
</evidence>
<evidence type="ECO:0000256" key="2">
    <source>
        <dbReference type="PROSITE-ProRule" id="PRU00335"/>
    </source>
</evidence>
<dbReference type="OrthoDB" id="9812484at2"/>
<name>A0A433RYD5_9BACL</name>
<proteinExistence type="predicted"/>
<dbReference type="PANTHER" id="PTHR43479">
    <property type="entry name" value="ACREF/ENVCD OPERON REPRESSOR-RELATED"/>
    <property type="match status" value="1"/>
</dbReference>
<reference evidence="4 5" key="1">
    <citation type="submission" date="2014-11" db="EMBL/GenBank/DDBJ databases">
        <title>Genome sequence and analysis of novel Kurthia sp.</title>
        <authorList>
            <person name="Lawson J.N."/>
            <person name="Gonzalez J.E."/>
            <person name="Rinauldi L."/>
            <person name="Xuan Z."/>
            <person name="Firman A."/>
            <person name="Shaddox L."/>
            <person name="Trudeau A."/>
            <person name="Shah S."/>
            <person name="Reiman D."/>
        </authorList>
    </citation>
    <scope>NUCLEOTIDE SEQUENCE [LARGE SCALE GENOMIC DNA]</scope>
    <source>
        <strain evidence="4 5">3B1D</strain>
    </source>
</reference>
<dbReference type="EMBL" id="JTFC01000005">
    <property type="protein sequence ID" value="RUS58305.1"/>
    <property type="molecule type" value="Genomic_DNA"/>
</dbReference>
<dbReference type="PANTHER" id="PTHR43479:SF8">
    <property type="entry name" value="TRANSCRIPTIONAL REGULATOR, TETR FAMILY"/>
    <property type="match status" value="1"/>
</dbReference>
<protein>
    <recommendedName>
        <fullName evidence="3">HTH tetR-type domain-containing protein</fullName>
    </recommendedName>
</protein>
<dbReference type="SUPFAM" id="SSF46689">
    <property type="entry name" value="Homeodomain-like"/>
    <property type="match status" value="1"/>
</dbReference>
<evidence type="ECO:0000313" key="5">
    <source>
        <dbReference type="Proteomes" id="UP000288623"/>
    </source>
</evidence>
<dbReference type="Proteomes" id="UP000288623">
    <property type="component" value="Unassembled WGS sequence"/>
</dbReference>
<dbReference type="InterPro" id="IPR009057">
    <property type="entry name" value="Homeodomain-like_sf"/>
</dbReference>
<comment type="caution">
    <text evidence="4">The sequence shown here is derived from an EMBL/GenBank/DDBJ whole genome shotgun (WGS) entry which is preliminary data.</text>
</comment>
<evidence type="ECO:0000313" key="4">
    <source>
        <dbReference type="EMBL" id="RUS58305.1"/>
    </source>
</evidence>
<gene>
    <name evidence="4" type="ORF">QI30_00895</name>
</gene>
<dbReference type="GO" id="GO:0003677">
    <property type="term" value="F:DNA binding"/>
    <property type="evidence" value="ECO:0007669"/>
    <property type="project" value="UniProtKB-UniRule"/>
</dbReference>
<feature type="DNA-binding region" description="H-T-H motif" evidence="2">
    <location>
        <begin position="25"/>
        <end position="44"/>
    </location>
</feature>
<dbReference type="InterPro" id="IPR041603">
    <property type="entry name" value="YvdT_C"/>
</dbReference>
<accession>A0A433RYD5</accession>
<keyword evidence="1 2" id="KW-0238">DNA-binding</keyword>
<dbReference type="PRINTS" id="PR00455">
    <property type="entry name" value="HTHTETR"/>
</dbReference>
<keyword evidence="5" id="KW-1185">Reference proteome</keyword>
<feature type="domain" description="HTH tetR-type" evidence="3">
    <location>
        <begin position="2"/>
        <end position="62"/>
    </location>
</feature>
<dbReference type="Pfam" id="PF00440">
    <property type="entry name" value="TetR_N"/>
    <property type="match status" value="1"/>
</dbReference>
<dbReference type="Pfam" id="PF17934">
    <property type="entry name" value="TetR_C_26"/>
    <property type="match status" value="1"/>
</dbReference>
<evidence type="ECO:0000259" key="3">
    <source>
        <dbReference type="PROSITE" id="PS50977"/>
    </source>
</evidence>
<sequence>MADKKERIIAAAQEVFLTQGIDNTKVSDIVKLAGIAQGTFYLYFPTKAAVMPEIAKQVIVEILAYLQQETKKSSSAAQQLNDMIDAMMRFNLEQKDRLQLLYAGLAKSEYIREWEDIYSPFYDWMAHLIVRGQQEQSMNADMDAFSTARILIGTIESTAEQLYLFDDKVDEAFAAQQIRTLKTFVHRALGIQ</sequence>
<dbReference type="RefSeq" id="WP_126989067.1">
    <property type="nucleotide sequence ID" value="NZ_JTFC01000005.1"/>
</dbReference>